<dbReference type="GO" id="GO:0000160">
    <property type="term" value="P:phosphorelay signal transduction system"/>
    <property type="evidence" value="ECO:0007669"/>
    <property type="project" value="InterPro"/>
</dbReference>
<organism evidence="7 8">
    <name type="scientific">Sphingomonas xanthus</name>
    <dbReference type="NCBI Taxonomy" id="2594473"/>
    <lineage>
        <taxon>Bacteria</taxon>
        <taxon>Pseudomonadati</taxon>
        <taxon>Pseudomonadota</taxon>
        <taxon>Alphaproteobacteria</taxon>
        <taxon>Sphingomonadales</taxon>
        <taxon>Sphingomonadaceae</taxon>
        <taxon>Sphingomonas</taxon>
    </lineage>
</organism>
<accession>A0A516IU40</accession>
<dbReference type="SMART" id="SM00421">
    <property type="entry name" value="HTH_LUXR"/>
    <property type="match status" value="1"/>
</dbReference>
<evidence type="ECO:0000313" key="7">
    <source>
        <dbReference type="EMBL" id="QDP20425.1"/>
    </source>
</evidence>
<keyword evidence="8" id="KW-1185">Reference proteome</keyword>
<dbReference type="InterPro" id="IPR016032">
    <property type="entry name" value="Sig_transdc_resp-reg_C-effctor"/>
</dbReference>
<dbReference type="InterPro" id="IPR000792">
    <property type="entry name" value="Tscrpt_reg_LuxR_C"/>
</dbReference>
<sequence>MSDADRNALIYVVDDDADLGGAVARLLRRQKYSAEPFVSPEQLLTAYAGAPAACIITDVMMGELDGFSFAERVRSLDPAVAIIFMTAWPTTANAVDAIRRYGGLEYLEKPIDQARLLAAVAEGVAWSAKKRFQAEKLSRLTRRERQVFALLIRGLSTKAIAAELGLSPKTIEDHRARINLKTGATGLAQLIALADGWEPPKE</sequence>
<dbReference type="SMART" id="SM00448">
    <property type="entry name" value="REC"/>
    <property type="match status" value="1"/>
</dbReference>
<feature type="domain" description="Response regulatory" evidence="6">
    <location>
        <begin position="9"/>
        <end position="124"/>
    </location>
</feature>
<dbReference type="CDD" id="cd06170">
    <property type="entry name" value="LuxR_C_like"/>
    <property type="match status" value="1"/>
</dbReference>
<dbReference type="SUPFAM" id="SSF46894">
    <property type="entry name" value="C-terminal effector domain of the bipartite response regulators"/>
    <property type="match status" value="1"/>
</dbReference>
<dbReference type="AlphaFoldDB" id="A0A516IU40"/>
<keyword evidence="3" id="KW-0804">Transcription</keyword>
<gene>
    <name evidence="7" type="ORF">FMM02_10950</name>
</gene>
<dbReference type="Proteomes" id="UP000321857">
    <property type="component" value="Chromosome"/>
</dbReference>
<feature type="domain" description="HTH luxR-type" evidence="5">
    <location>
        <begin position="133"/>
        <end position="198"/>
    </location>
</feature>
<dbReference type="PROSITE" id="PS50110">
    <property type="entry name" value="RESPONSE_REGULATORY"/>
    <property type="match status" value="1"/>
</dbReference>
<dbReference type="GO" id="GO:0006355">
    <property type="term" value="P:regulation of DNA-templated transcription"/>
    <property type="evidence" value="ECO:0007669"/>
    <property type="project" value="InterPro"/>
</dbReference>
<dbReference type="SUPFAM" id="SSF52172">
    <property type="entry name" value="CheY-like"/>
    <property type="match status" value="1"/>
</dbReference>
<evidence type="ECO:0000256" key="1">
    <source>
        <dbReference type="ARBA" id="ARBA00023015"/>
    </source>
</evidence>
<dbReference type="Pfam" id="PF00072">
    <property type="entry name" value="Response_reg"/>
    <property type="match status" value="1"/>
</dbReference>
<keyword evidence="4" id="KW-0597">Phosphoprotein</keyword>
<evidence type="ECO:0000256" key="4">
    <source>
        <dbReference type="PROSITE-ProRule" id="PRU00169"/>
    </source>
</evidence>
<proteinExistence type="predicted"/>
<dbReference type="EMBL" id="CP041659">
    <property type="protein sequence ID" value="QDP20425.1"/>
    <property type="molecule type" value="Genomic_DNA"/>
</dbReference>
<dbReference type="PANTHER" id="PTHR44688">
    <property type="entry name" value="DNA-BINDING TRANSCRIPTIONAL ACTIVATOR DEVR_DOSR"/>
    <property type="match status" value="1"/>
</dbReference>
<evidence type="ECO:0000256" key="3">
    <source>
        <dbReference type="ARBA" id="ARBA00023163"/>
    </source>
</evidence>
<dbReference type="PRINTS" id="PR00038">
    <property type="entry name" value="HTHLUXR"/>
</dbReference>
<dbReference type="PROSITE" id="PS50043">
    <property type="entry name" value="HTH_LUXR_2"/>
    <property type="match status" value="1"/>
</dbReference>
<dbReference type="InterPro" id="IPR011006">
    <property type="entry name" value="CheY-like_superfamily"/>
</dbReference>
<dbReference type="PANTHER" id="PTHR44688:SF16">
    <property type="entry name" value="DNA-BINDING TRANSCRIPTIONAL ACTIVATOR DEVR_DOSR"/>
    <property type="match status" value="1"/>
</dbReference>
<reference evidence="7 8" key="1">
    <citation type="submission" date="2019-07" db="EMBL/GenBank/DDBJ databases">
        <title>Sphingomonas AE3 Genome sequencing and assembly.</title>
        <authorList>
            <person name="Kim H."/>
        </authorList>
    </citation>
    <scope>NUCLEOTIDE SEQUENCE [LARGE SCALE GENOMIC DNA]</scope>
    <source>
        <strain evidence="7 8">AE3</strain>
    </source>
</reference>
<evidence type="ECO:0000259" key="6">
    <source>
        <dbReference type="PROSITE" id="PS50110"/>
    </source>
</evidence>
<dbReference type="RefSeq" id="WP_147494873.1">
    <property type="nucleotide sequence ID" value="NZ_CP041659.1"/>
</dbReference>
<protein>
    <submittedName>
        <fullName evidence="7">Response regulator transcription factor</fullName>
    </submittedName>
</protein>
<feature type="modified residue" description="4-aspartylphosphate" evidence="4">
    <location>
        <position position="58"/>
    </location>
</feature>
<evidence type="ECO:0000256" key="2">
    <source>
        <dbReference type="ARBA" id="ARBA00023125"/>
    </source>
</evidence>
<dbReference type="Pfam" id="PF00196">
    <property type="entry name" value="GerE"/>
    <property type="match status" value="1"/>
</dbReference>
<name>A0A516IU40_9SPHN</name>
<dbReference type="Gene3D" id="3.40.50.2300">
    <property type="match status" value="1"/>
</dbReference>
<dbReference type="Gene3D" id="1.10.10.10">
    <property type="entry name" value="Winged helix-like DNA-binding domain superfamily/Winged helix DNA-binding domain"/>
    <property type="match status" value="1"/>
</dbReference>
<keyword evidence="1" id="KW-0805">Transcription regulation</keyword>
<evidence type="ECO:0000259" key="5">
    <source>
        <dbReference type="PROSITE" id="PS50043"/>
    </source>
</evidence>
<dbReference type="OrthoDB" id="9782655at2"/>
<evidence type="ECO:0000313" key="8">
    <source>
        <dbReference type="Proteomes" id="UP000321857"/>
    </source>
</evidence>
<dbReference type="InterPro" id="IPR001789">
    <property type="entry name" value="Sig_transdc_resp-reg_receiver"/>
</dbReference>
<dbReference type="GO" id="GO:0003677">
    <property type="term" value="F:DNA binding"/>
    <property type="evidence" value="ECO:0007669"/>
    <property type="project" value="UniProtKB-KW"/>
</dbReference>
<dbReference type="InterPro" id="IPR036388">
    <property type="entry name" value="WH-like_DNA-bd_sf"/>
</dbReference>
<dbReference type="KEGG" id="sxa:FMM02_10950"/>
<dbReference type="PROSITE" id="PS00622">
    <property type="entry name" value="HTH_LUXR_1"/>
    <property type="match status" value="1"/>
</dbReference>
<keyword evidence="2" id="KW-0238">DNA-binding</keyword>